<name>A0A0F9C4S6_9ZZZZ</name>
<comment type="caution">
    <text evidence="1">The sequence shown here is derived from an EMBL/GenBank/DDBJ whole genome shotgun (WGS) entry which is preliminary data.</text>
</comment>
<dbReference type="EMBL" id="LAZR01034845">
    <property type="protein sequence ID" value="KKL39758.1"/>
    <property type="molecule type" value="Genomic_DNA"/>
</dbReference>
<reference evidence="1" key="1">
    <citation type="journal article" date="2015" name="Nature">
        <title>Complex archaea that bridge the gap between prokaryotes and eukaryotes.</title>
        <authorList>
            <person name="Spang A."/>
            <person name="Saw J.H."/>
            <person name="Jorgensen S.L."/>
            <person name="Zaremba-Niedzwiedzka K."/>
            <person name="Martijn J."/>
            <person name="Lind A.E."/>
            <person name="van Eijk R."/>
            <person name="Schleper C."/>
            <person name="Guy L."/>
            <person name="Ettema T.J."/>
        </authorList>
    </citation>
    <scope>NUCLEOTIDE SEQUENCE</scope>
</reference>
<organism evidence="1">
    <name type="scientific">marine sediment metagenome</name>
    <dbReference type="NCBI Taxonomy" id="412755"/>
    <lineage>
        <taxon>unclassified sequences</taxon>
        <taxon>metagenomes</taxon>
        <taxon>ecological metagenomes</taxon>
    </lineage>
</organism>
<protein>
    <submittedName>
        <fullName evidence="1">Uncharacterized protein</fullName>
    </submittedName>
</protein>
<dbReference type="AlphaFoldDB" id="A0A0F9C4S6"/>
<accession>A0A0F9C4S6</accession>
<proteinExistence type="predicted"/>
<gene>
    <name evidence="1" type="ORF">LCGC14_2368010</name>
</gene>
<evidence type="ECO:0000313" key="1">
    <source>
        <dbReference type="EMBL" id="KKL39758.1"/>
    </source>
</evidence>
<sequence>MTDQEYGSAIERMMAAKKMIAEGIAELQEAVIQSDPDLKELRRQAKWHAQDMNAIAQEIVDCVDGFGEEELTKGQWSLLGAISVRAERLRGNAYAMEFFERYEKKVKPGLGKRIVLCGSTKFKQAFEEWNARLTLEGHIVYSVGLFAHADNLPITDEQKSILDHIHRVKISASGEIFVLDVGGYIGESTAAEIEFAEKQGKMVRYLSKEHPGWTEDDCTWGTKG</sequence>